<proteinExistence type="predicted"/>
<keyword evidence="2" id="KW-1185">Reference proteome</keyword>
<evidence type="ECO:0000313" key="1">
    <source>
        <dbReference type="EMBL" id="KAJ8118598.1"/>
    </source>
</evidence>
<gene>
    <name evidence="1" type="ORF">ONZ43_g3961</name>
</gene>
<organism evidence="1 2">
    <name type="scientific">Nemania bipapillata</name>
    <dbReference type="NCBI Taxonomy" id="110536"/>
    <lineage>
        <taxon>Eukaryota</taxon>
        <taxon>Fungi</taxon>
        <taxon>Dikarya</taxon>
        <taxon>Ascomycota</taxon>
        <taxon>Pezizomycotina</taxon>
        <taxon>Sordariomycetes</taxon>
        <taxon>Xylariomycetidae</taxon>
        <taxon>Xylariales</taxon>
        <taxon>Xylariaceae</taxon>
        <taxon>Nemania</taxon>
    </lineage>
</organism>
<comment type="caution">
    <text evidence="1">The sequence shown here is derived from an EMBL/GenBank/DDBJ whole genome shotgun (WGS) entry which is preliminary data.</text>
</comment>
<dbReference type="EMBL" id="JAPESX010000999">
    <property type="protein sequence ID" value="KAJ8118598.1"/>
    <property type="molecule type" value="Genomic_DNA"/>
</dbReference>
<sequence length="93" mass="10217">MEKKDRWHVYGVRRTGGAGRDGGSIEFKMVVPGSTAEQILVGPEIPLVDVMLSDDFADLSRDGVMRWVAYLLAAVPGFDDATTKWAPVPDRKP</sequence>
<dbReference type="Proteomes" id="UP001153334">
    <property type="component" value="Unassembled WGS sequence"/>
</dbReference>
<accession>A0ACC2ITX7</accession>
<reference evidence="1" key="1">
    <citation type="submission" date="2022-11" db="EMBL/GenBank/DDBJ databases">
        <title>Genome Sequence of Nemania bipapillata.</title>
        <authorList>
            <person name="Buettner E."/>
        </authorList>
    </citation>
    <scope>NUCLEOTIDE SEQUENCE</scope>
    <source>
        <strain evidence="1">CP14</strain>
    </source>
</reference>
<protein>
    <submittedName>
        <fullName evidence="1">Uncharacterized protein</fullName>
    </submittedName>
</protein>
<evidence type="ECO:0000313" key="2">
    <source>
        <dbReference type="Proteomes" id="UP001153334"/>
    </source>
</evidence>
<name>A0ACC2ITX7_9PEZI</name>